<proteinExistence type="inferred from homology"/>
<dbReference type="PANTHER" id="PTHR30468:SF1">
    <property type="entry name" value="ALPHA-KETOGLUTARATE-DEPENDENT SULFONATE DIOXYGENASE"/>
    <property type="match status" value="1"/>
</dbReference>
<gene>
    <name evidence="7" type="ordered locus">Hbal_2542</name>
</gene>
<dbReference type="PANTHER" id="PTHR30468">
    <property type="entry name" value="ALPHA-KETOGLUTARATE-DEPENDENT SULFONATE DIOXYGENASE"/>
    <property type="match status" value="1"/>
</dbReference>
<comment type="similarity">
    <text evidence="1">Belongs to the TfdA dioxygenase family.</text>
</comment>
<evidence type="ECO:0000256" key="4">
    <source>
        <dbReference type="ARBA" id="ARBA00023002"/>
    </source>
</evidence>
<accession>C6XP37</accession>
<evidence type="ECO:0000256" key="5">
    <source>
        <dbReference type="ARBA" id="ARBA00023004"/>
    </source>
</evidence>
<keyword evidence="2" id="KW-0479">Metal-binding</keyword>
<dbReference type="Pfam" id="PF02668">
    <property type="entry name" value="TauD"/>
    <property type="match status" value="1"/>
</dbReference>
<dbReference type="InterPro" id="IPR051323">
    <property type="entry name" value="AtsK-like"/>
</dbReference>
<keyword evidence="8" id="KW-1185">Reference proteome</keyword>
<dbReference type="InterPro" id="IPR042098">
    <property type="entry name" value="TauD-like_sf"/>
</dbReference>
<dbReference type="InterPro" id="IPR003819">
    <property type="entry name" value="TauD/TfdA-like"/>
</dbReference>
<keyword evidence="5" id="KW-0408">Iron</keyword>
<reference evidence="8" key="1">
    <citation type="journal article" date="2011" name="J. Bacteriol.">
        <title>Genome sequences of eight morphologically diverse alphaproteobacteria.</title>
        <authorList>
            <consortium name="US DOE Joint Genome Institute"/>
            <person name="Brown P.J."/>
            <person name="Kysela D.T."/>
            <person name="Buechlein A."/>
            <person name="Hemmerich C."/>
            <person name="Brun Y.V."/>
        </authorList>
    </citation>
    <scope>NUCLEOTIDE SEQUENCE [LARGE SCALE GENOMIC DNA]</scope>
    <source>
        <strain evidence="8">ATCC 49814 / DSM 5838 / IFAM 1418</strain>
    </source>
</reference>
<evidence type="ECO:0000313" key="7">
    <source>
        <dbReference type="EMBL" id="ACT60217.1"/>
    </source>
</evidence>
<dbReference type="GO" id="GO:0000908">
    <property type="term" value="F:taurine dioxygenase activity"/>
    <property type="evidence" value="ECO:0007669"/>
    <property type="project" value="UniProtKB-EC"/>
</dbReference>
<dbReference type="AlphaFoldDB" id="C6XP37"/>
<dbReference type="EC" id="1.14.11.17" evidence="7"/>
<sequence length="278" mass="31505">MSKSSEKKKYQSFSVKRLTPYMGAELSDIDLEQAIGDEAAEELRSALTQYQVLGFRNQEISHEAHKTMGKIYGPLAIHFAVPGIEEHPEIVAIHADADSKYVAGENWHADLSASDEPPLGSILYLHTVPETGGDTCFCSMTKAYDALSDKMKDYLDGLYAMHDSNPVYHRLFKDYDKRYPATIHPVIARHPRSGKKFIFVNSSNTTYIEGLPKEESDAILNFLFDHIKNPNFQMRFTWEPHSIVMWDNLAVQHLAVWDYFPNVRSGFRVTVAGEKLSA</sequence>
<protein>
    <submittedName>
        <fullName evidence="7">Taurine dioxygenase</fullName>
        <ecNumber evidence="7">1.14.11.17</ecNumber>
    </submittedName>
</protein>
<dbReference type="EMBL" id="CP001678">
    <property type="protein sequence ID" value="ACT60217.1"/>
    <property type="molecule type" value="Genomic_DNA"/>
</dbReference>
<dbReference type="SUPFAM" id="SSF51197">
    <property type="entry name" value="Clavaminate synthase-like"/>
    <property type="match status" value="1"/>
</dbReference>
<dbReference type="STRING" id="582402.Hbal_2542"/>
<evidence type="ECO:0000259" key="6">
    <source>
        <dbReference type="Pfam" id="PF02668"/>
    </source>
</evidence>
<dbReference type="KEGG" id="hba:Hbal_2542"/>
<dbReference type="GO" id="GO:0005737">
    <property type="term" value="C:cytoplasm"/>
    <property type="evidence" value="ECO:0007669"/>
    <property type="project" value="TreeGrafter"/>
</dbReference>
<evidence type="ECO:0000313" key="8">
    <source>
        <dbReference type="Proteomes" id="UP000002745"/>
    </source>
</evidence>
<evidence type="ECO:0000256" key="1">
    <source>
        <dbReference type="ARBA" id="ARBA00005896"/>
    </source>
</evidence>
<keyword evidence="3 7" id="KW-0223">Dioxygenase</keyword>
<dbReference type="eggNOG" id="COG2175">
    <property type="taxonomic scope" value="Bacteria"/>
</dbReference>
<feature type="domain" description="TauD/TfdA-like" evidence="6">
    <location>
        <begin position="15"/>
        <end position="269"/>
    </location>
</feature>
<dbReference type="GO" id="GO:0006790">
    <property type="term" value="P:sulfur compound metabolic process"/>
    <property type="evidence" value="ECO:0007669"/>
    <property type="project" value="TreeGrafter"/>
</dbReference>
<evidence type="ECO:0000256" key="3">
    <source>
        <dbReference type="ARBA" id="ARBA00022964"/>
    </source>
</evidence>
<evidence type="ECO:0000256" key="2">
    <source>
        <dbReference type="ARBA" id="ARBA00022723"/>
    </source>
</evidence>
<dbReference type="Gene3D" id="3.60.130.10">
    <property type="entry name" value="Clavaminate synthase-like"/>
    <property type="match status" value="1"/>
</dbReference>
<name>C6XP37_HIRBI</name>
<dbReference type="HOGENOM" id="CLU_036005_2_1_5"/>
<keyword evidence="4 7" id="KW-0560">Oxidoreductase</keyword>
<dbReference type="GO" id="GO:0046872">
    <property type="term" value="F:metal ion binding"/>
    <property type="evidence" value="ECO:0007669"/>
    <property type="project" value="UniProtKB-KW"/>
</dbReference>
<organism evidence="7 8">
    <name type="scientific">Hirschia baltica (strain ATCC 49814 / DSM 5838 / IFAM 1418)</name>
    <dbReference type="NCBI Taxonomy" id="582402"/>
    <lineage>
        <taxon>Bacteria</taxon>
        <taxon>Pseudomonadati</taxon>
        <taxon>Pseudomonadota</taxon>
        <taxon>Alphaproteobacteria</taxon>
        <taxon>Hyphomonadales</taxon>
        <taxon>Hyphomonadaceae</taxon>
        <taxon>Hirschia</taxon>
    </lineage>
</organism>
<dbReference type="Proteomes" id="UP000002745">
    <property type="component" value="Chromosome"/>
</dbReference>